<sequence length="346" mass="38820">MMRCSIVIILIYAFIITVNAQHQYNNPTCPTHQQNPKLKDVYVPRTLLIFAIGYDAPDADREKMTFVVRQTACFIPTHDNITSAAYFLHNSLFDADKDARDTLSTMAQYSKLTDQVSCDKFGEGLKELKNEQALKNYERFKVIGHMRKIADDCDYALQWNNAQLDSKFEFFMIRFDNKKDPGIISLNYENIASIDPSQTSPSAELKNVTGTFMNYVLGAETPPQPPAAKPKKKPIPITPIAIAVFAILFVIFCVGFVGLSYWKKWCCFKKKQDSKPIVAKTSTPAPPPQPAPPISPAAKAGEADDSTYRTYSECSMGTIGTEGRDDLGEEYKADYKKPVHKKLTPN</sequence>
<feature type="transmembrane region" description="Helical" evidence="2">
    <location>
        <begin position="240"/>
        <end position="262"/>
    </location>
</feature>
<gene>
    <name evidence="4" type="ORF">CAMP_LOCUS7095</name>
</gene>
<accession>A0A9P1MZG8</accession>
<evidence type="ECO:0000313" key="4">
    <source>
        <dbReference type="EMBL" id="CAI5444458.1"/>
    </source>
</evidence>
<dbReference type="EMBL" id="CANHGI010000003">
    <property type="protein sequence ID" value="CAI5444458.1"/>
    <property type="molecule type" value="Genomic_DNA"/>
</dbReference>
<keyword evidence="2" id="KW-0812">Transmembrane</keyword>
<organism evidence="4 5">
    <name type="scientific">Caenorhabditis angaria</name>
    <dbReference type="NCBI Taxonomy" id="860376"/>
    <lineage>
        <taxon>Eukaryota</taxon>
        <taxon>Metazoa</taxon>
        <taxon>Ecdysozoa</taxon>
        <taxon>Nematoda</taxon>
        <taxon>Chromadorea</taxon>
        <taxon>Rhabditida</taxon>
        <taxon>Rhabditina</taxon>
        <taxon>Rhabditomorpha</taxon>
        <taxon>Rhabditoidea</taxon>
        <taxon>Rhabditidae</taxon>
        <taxon>Peloderinae</taxon>
        <taxon>Caenorhabditis</taxon>
    </lineage>
</organism>
<feature type="region of interest" description="Disordered" evidence="1">
    <location>
        <begin position="278"/>
        <end position="325"/>
    </location>
</feature>
<keyword evidence="2" id="KW-1133">Transmembrane helix</keyword>
<proteinExistence type="predicted"/>
<evidence type="ECO:0000313" key="5">
    <source>
        <dbReference type="Proteomes" id="UP001152747"/>
    </source>
</evidence>
<keyword evidence="3" id="KW-0732">Signal</keyword>
<reference evidence="4" key="1">
    <citation type="submission" date="2022-11" db="EMBL/GenBank/DDBJ databases">
        <authorList>
            <person name="Kikuchi T."/>
        </authorList>
    </citation>
    <scope>NUCLEOTIDE SEQUENCE</scope>
    <source>
        <strain evidence="4">PS1010</strain>
    </source>
</reference>
<evidence type="ECO:0000256" key="3">
    <source>
        <dbReference type="SAM" id="SignalP"/>
    </source>
</evidence>
<dbReference type="AlphaFoldDB" id="A0A9P1MZG8"/>
<evidence type="ECO:0000256" key="1">
    <source>
        <dbReference type="SAM" id="MobiDB-lite"/>
    </source>
</evidence>
<keyword evidence="2" id="KW-0472">Membrane</keyword>
<feature type="chain" id="PRO_5040268698" evidence="3">
    <location>
        <begin position="21"/>
        <end position="346"/>
    </location>
</feature>
<feature type="signal peptide" evidence="3">
    <location>
        <begin position="1"/>
        <end position="20"/>
    </location>
</feature>
<keyword evidence="5" id="KW-1185">Reference proteome</keyword>
<evidence type="ECO:0000256" key="2">
    <source>
        <dbReference type="SAM" id="Phobius"/>
    </source>
</evidence>
<feature type="compositionally biased region" description="Pro residues" evidence="1">
    <location>
        <begin position="284"/>
        <end position="295"/>
    </location>
</feature>
<comment type="caution">
    <text evidence="4">The sequence shown here is derived from an EMBL/GenBank/DDBJ whole genome shotgun (WGS) entry which is preliminary data.</text>
</comment>
<name>A0A9P1MZG8_9PELO</name>
<dbReference type="Proteomes" id="UP001152747">
    <property type="component" value="Unassembled WGS sequence"/>
</dbReference>
<protein>
    <submittedName>
        <fullName evidence="4">Uncharacterized protein</fullName>
    </submittedName>
</protein>